<dbReference type="Proteomes" id="UP000001261">
    <property type="component" value="Unassembled WGS sequence"/>
</dbReference>
<gene>
    <name evidence="2" type="ORF">CIMG_12983</name>
</gene>
<dbReference type="OMA" id="QSAWDHP"/>
<dbReference type="GeneID" id="24164610"/>
<evidence type="ECO:0000313" key="2">
    <source>
        <dbReference type="EMBL" id="KJF60462.1"/>
    </source>
</evidence>
<dbReference type="InParanoid" id="A0A0D8JT41"/>
<feature type="compositionally biased region" description="Low complexity" evidence="1">
    <location>
        <begin position="15"/>
        <end position="33"/>
    </location>
</feature>
<name>A0A0D8JT41_COCIM</name>
<feature type="region of interest" description="Disordered" evidence="1">
    <location>
        <begin position="1"/>
        <end position="68"/>
    </location>
</feature>
<evidence type="ECO:0000313" key="3">
    <source>
        <dbReference type="Proteomes" id="UP000001261"/>
    </source>
</evidence>
<feature type="compositionally biased region" description="Polar residues" evidence="1">
    <location>
        <begin position="1"/>
        <end position="10"/>
    </location>
</feature>
<proteinExistence type="predicted"/>
<protein>
    <submittedName>
        <fullName evidence="2">Uncharacterized protein</fullName>
    </submittedName>
</protein>
<feature type="compositionally biased region" description="Pro residues" evidence="1">
    <location>
        <begin position="58"/>
        <end position="68"/>
    </location>
</feature>
<dbReference type="AlphaFoldDB" id="A0A0D8JT41"/>
<dbReference type="EMBL" id="GG704912">
    <property type="protein sequence ID" value="KJF60462.1"/>
    <property type="molecule type" value="Genomic_DNA"/>
</dbReference>
<dbReference type="VEuPathDB" id="FungiDB:CIMG_12983"/>
<reference evidence="3" key="1">
    <citation type="journal article" date="2009" name="Genome Res.">
        <title>Comparative genomic analyses of the human fungal pathogens Coccidioides and their relatives.</title>
        <authorList>
            <person name="Sharpton T.J."/>
            <person name="Stajich J.E."/>
            <person name="Rounsley S.D."/>
            <person name="Gardner M.J."/>
            <person name="Wortman J.R."/>
            <person name="Jordar V.S."/>
            <person name="Maiti R."/>
            <person name="Kodira C.D."/>
            <person name="Neafsey D.E."/>
            <person name="Zeng Q."/>
            <person name="Hung C.-Y."/>
            <person name="McMahan C."/>
            <person name="Muszewska A."/>
            <person name="Grynberg M."/>
            <person name="Mandel M.A."/>
            <person name="Kellner E.M."/>
            <person name="Barker B.M."/>
            <person name="Galgiani J.N."/>
            <person name="Orbach M.J."/>
            <person name="Kirkland T.N."/>
            <person name="Cole G.T."/>
            <person name="Henn M.R."/>
            <person name="Birren B.W."/>
            <person name="Taylor J.W."/>
        </authorList>
    </citation>
    <scope>NUCLEOTIDE SEQUENCE [LARGE SCALE GENOMIC DNA]</scope>
    <source>
        <strain evidence="3">RS</strain>
    </source>
</reference>
<dbReference type="KEGG" id="cim:CIMG_12983"/>
<organism evidence="2 3">
    <name type="scientific">Coccidioides immitis (strain RS)</name>
    <name type="common">Valley fever fungus</name>
    <dbReference type="NCBI Taxonomy" id="246410"/>
    <lineage>
        <taxon>Eukaryota</taxon>
        <taxon>Fungi</taxon>
        <taxon>Dikarya</taxon>
        <taxon>Ascomycota</taxon>
        <taxon>Pezizomycotina</taxon>
        <taxon>Eurotiomycetes</taxon>
        <taxon>Eurotiomycetidae</taxon>
        <taxon>Onygenales</taxon>
        <taxon>Onygenaceae</taxon>
        <taxon>Coccidioides</taxon>
    </lineage>
</organism>
<accession>A0A0D8JT41</accession>
<evidence type="ECO:0000256" key="1">
    <source>
        <dbReference type="SAM" id="MobiDB-lite"/>
    </source>
</evidence>
<dbReference type="RefSeq" id="XP_004445275.1">
    <property type="nucleotide sequence ID" value="XM_004445218.1"/>
</dbReference>
<sequence length="108" mass="11107">MASLQHSTQLVKRPQAAVAASVQSSSPLSHNSSPLFFLERTPTPSFTDEIGPSSIVVSPPPPSPVVTTPPAPAQAIVVVVPSAPAGFVGAMVPQSAWDHPAPPPQDQQ</sequence>
<reference evidence="3" key="2">
    <citation type="journal article" date="2010" name="Genome Res.">
        <title>Population genomic sequencing of Coccidioides fungi reveals recent hybridization and transposon control.</title>
        <authorList>
            <person name="Neafsey D.E."/>
            <person name="Barker B.M."/>
            <person name="Sharpton T.J."/>
            <person name="Stajich J.E."/>
            <person name="Park D.J."/>
            <person name="Whiston E."/>
            <person name="Hung C.-Y."/>
            <person name="McMahan C."/>
            <person name="White J."/>
            <person name="Sykes S."/>
            <person name="Heiman D."/>
            <person name="Young S."/>
            <person name="Zeng Q."/>
            <person name="Abouelleil A."/>
            <person name="Aftuck L."/>
            <person name="Bessette D."/>
            <person name="Brown A."/>
            <person name="FitzGerald M."/>
            <person name="Lui A."/>
            <person name="Macdonald J.P."/>
            <person name="Priest M."/>
            <person name="Orbach M.J."/>
            <person name="Galgiani J.N."/>
            <person name="Kirkland T.N."/>
            <person name="Cole G.T."/>
            <person name="Birren B.W."/>
            <person name="Henn M.R."/>
            <person name="Taylor J.W."/>
            <person name="Rounsley S.D."/>
        </authorList>
    </citation>
    <scope>GENOME REANNOTATION</scope>
    <source>
        <strain evidence="3">RS</strain>
    </source>
</reference>
<keyword evidence="3" id="KW-1185">Reference proteome</keyword>